<comment type="subcellular location">
    <subcellularLocation>
        <location evidence="1">Nucleus</location>
    </subcellularLocation>
</comment>
<dbReference type="PANTHER" id="PTHR12603">
    <property type="entry name" value="CCR4-NOT TRANSCRIPTION COMPLEX RELATED"/>
    <property type="match status" value="1"/>
</dbReference>
<reference evidence="13 14" key="1">
    <citation type="submission" date="2020-09" db="EMBL/GenBank/DDBJ databases">
        <title>De no assembly of potato wild relative species, Solanum commersonii.</title>
        <authorList>
            <person name="Cho K."/>
        </authorList>
    </citation>
    <scope>NUCLEOTIDE SEQUENCE [LARGE SCALE GENOMIC DNA]</scope>
    <source>
        <strain evidence="13">LZ3.2</strain>
        <tissue evidence="13">Leaf</tissue>
    </source>
</reference>
<evidence type="ECO:0000256" key="7">
    <source>
        <dbReference type="ARBA" id="ARBA00023242"/>
    </source>
</evidence>
<dbReference type="GO" id="GO:0030014">
    <property type="term" value="C:CCR4-NOT complex"/>
    <property type="evidence" value="ECO:0007669"/>
    <property type="project" value="InterPro"/>
</dbReference>
<dbReference type="FunFam" id="3.30.40.10:FF:000006">
    <property type="entry name" value="CCR4-NOT transcription complex subunit 4"/>
    <property type="match status" value="1"/>
</dbReference>
<keyword evidence="4" id="KW-0862">Zinc</keyword>
<keyword evidence="14" id="KW-1185">Reference proteome</keyword>
<dbReference type="AlphaFoldDB" id="A0A9J5ZGT1"/>
<evidence type="ECO:0000256" key="6">
    <source>
        <dbReference type="ARBA" id="ARBA00023054"/>
    </source>
</evidence>
<dbReference type="GO" id="GO:0016567">
    <property type="term" value="P:protein ubiquitination"/>
    <property type="evidence" value="ECO:0007669"/>
    <property type="project" value="TreeGrafter"/>
</dbReference>
<dbReference type="PROSITE" id="PS50089">
    <property type="entry name" value="ZF_RING_2"/>
    <property type="match status" value="1"/>
</dbReference>
<dbReference type="Gene3D" id="3.30.70.330">
    <property type="match status" value="1"/>
</dbReference>
<keyword evidence="5 9" id="KW-0694">RNA-binding</keyword>
<name>A0A9J5ZGT1_SOLCO</name>
<keyword evidence="6" id="KW-0175">Coiled coil</keyword>
<dbReference type="InterPro" id="IPR039515">
    <property type="entry name" value="NOT4_mRING-HC-C4C4"/>
</dbReference>
<keyword evidence="2" id="KW-0479">Metal-binding</keyword>
<dbReference type="InterPro" id="IPR003954">
    <property type="entry name" value="RRM_euk-type"/>
</dbReference>
<dbReference type="PROSITE" id="PS50102">
    <property type="entry name" value="RRM"/>
    <property type="match status" value="1"/>
</dbReference>
<dbReference type="SUPFAM" id="SSF54928">
    <property type="entry name" value="RNA-binding domain, RBD"/>
    <property type="match status" value="1"/>
</dbReference>
<gene>
    <name evidence="13" type="ORF">H5410_022313</name>
</gene>
<evidence type="ECO:0000256" key="3">
    <source>
        <dbReference type="ARBA" id="ARBA00022771"/>
    </source>
</evidence>
<dbReference type="CDD" id="cd12438">
    <property type="entry name" value="RRM_CNOT4"/>
    <property type="match status" value="1"/>
</dbReference>
<proteinExistence type="predicted"/>
<feature type="domain" description="RRM" evidence="12">
    <location>
        <begin position="112"/>
        <end position="198"/>
    </location>
</feature>
<evidence type="ECO:0000256" key="1">
    <source>
        <dbReference type="ARBA" id="ARBA00004123"/>
    </source>
</evidence>
<dbReference type="Pfam" id="PF00076">
    <property type="entry name" value="RRM_1"/>
    <property type="match status" value="1"/>
</dbReference>
<evidence type="ECO:0000256" key="8">
    <source>
        <dbReference type="PROSITE-ProRule" id="PRU00175"/>
    </source>
</evidence>
<sequence>MTMMSNEEEKRCPLCAEEMDWTDQQFKPCKCGYQVCVWCWHHIMDIAEKDVSEGRCPACRTKYEKDKVVAMQANFERAGNTNVNRKSKPPKAKTKANEVRKDLTNVRVIQRKMAYVTGLPLGIADEDLLQRNEYFGQYGKISKVSLSRTAGGSIQLFTNDTFSVYITYSKEEEAIQCIQSVHGFVLEGMYLRASFGTAKYCHAWLRNTVQYMPCNNLSCLYLHSLGADEDSFGKDEVAAIHTRSRVQQIVGASSSAMKRSGNNLPPPINELSCTSFTSTESSTIQSAGAASDIVNHNSYMARVITCSDKDEDAGDPNRMSASVDVGLCNSSGAEKDRNCSEDSRTLDLCSNLSPVTINKDNLAQEPYSDTLLFEVPSSNDLVNHLPRDQNSIEISDEPFREDSISIDGQRSKDSNSISQRAFLMSSHSAKCTGDSGGHSLMHRRTCSLSNNGTEHRSLHNEVEEASPPLSCVNSTIIDGLHDLKFQSSVKSDTIYRGSNSFSNEEIVEHLRRTRNNCLNNYDESSAFSPAKNSMNSNILAMNFGSRDDSLTLRHSLTGLCNEPNGQHDSWKFLHSGQGFSFMKQDGSSSQRADLNSSSSNISVISKQASVLHDFREKKEQHMLDSHVDLPAGMGSDLKGWSRLNNFFSCSCREAVPSQVLPHLPLLLAKTPSTLVSSILYTTLDHKIEPKGSKLNSRKQSFKYSIQFARGKGAGEPRCLVGNARVSRPKGMAPPGFSISSRELPPGFPLSDEIGGFPRTLSGSQLVNSSSSLIHHPSSMRSFSSAGDTDFIDPAILSSGKGKTTNGFSISGLEIGSQSRALEDEARLWLLMQRKHADRDGKFSHVLASQTPSAYQDQRFNGADEHTSAKNLYGFSPRLVDQGQNFDQSLYTYFPPQKFVNGPISNGYQHDMLGNFQCRNEVDGMAELQRNERLGFNKYYNGYGNQTFQGSGSGDVFARVFGM</sequence>
<dbReference type="GO" id="GO:0008270">
    <property type="term" value="F:zinc ion binding"/>
    <property type="evidence" value="ECO:0007669"/>
    <property type="project" value="UniProtKB-KW"/>
</dbReference>
<dbReference type="SMART" id="SM00361">
    <property type="entry name" value="RRM_1"/>
    <property type="match status" value="1"/>
</dbReference>
<dbReference type="InterPro" id="IPR039780">
    <property type="entry name" value="Mot2"/>
</dbReference>
<protein>
    <recommendedName>
        <fullName evidence="15">CCR4-NOT transcription complex subunit 4</fullName>
    </recommendedName>
</protein>
<feature type="domain" description="RING-type" evidence="11">
    <location>
        <begin position="12"/>
        <end position="60"/>
    </location>
</feature>
<dbReference type="GO" id="GO:0004842">
    <property type="term" value="F:ubiquitin-protein transferase activity"/>
    <property type="evidence" value="ECO:0007669"/>
    <property type="project" value="InterPro"/>
</dbReference>
<comment type="caution">
    <text evidence="13">The sequence shown here is derived from an EMBL/GenBank/DDBJ whole genome shotgun (WGS) entry which is preliminary data.</text>
</comment>
<dbReference type="InterPro" id="IPR000504">
    <property type="entry name" value="RRM_dom"/>
</dbReference>
<evidence type="ECO:0008006" key="15">
    <source>
        <dbReference type="Google" id="ProtNLM"/>
    </source>
</evidence>
<dbReference type="InterPro" id="IPR013083">
    <property type="entry name" value="Znf_RING/FYVE/PHD"/>
</dbReference>
<evidence type="ECO:0000256" key="4">
    <source>
        <dbReference type="ARBA" id="ARBA00022833"/>
    </source>
</evidence>
<dbReference type="InterPro" id="IPR001841">
    <property type="entry name" value="Znf_RING"/>
</dbReference>
<dbReference type="InterPro" id="IPR034261">
    <property type="entry name" value="CNOT4_RRM"/>
</dbReference>
<evidence type="ECO:0000256" key="9">
    <source>
        <dbReference type="PROSITE-ProRule" id="PRU00176"/>
    </source>
</evidence>
<dbReference type="Pfam" id="PF14570">
    <property type="entry name" value="zf-RING_4"/>
    <property type="match status" value="1"/>
</dbReference>
<evidence type="ECO:0000313" key="13">
    <source>
        <dbReference type="EMBL" id="KAG5611032.1"/>
    </source>
</evidence>
<dbReference type="PANTHER" id="PTHR12603:SF9">
    <property type="entry name" value="GENERAL NEGATIVE TRANSCRIPTION REGULATOR"/>
    <property type="match status" value="1"/>
</dbReference>
<dbReference type="EMBL" id="JACXVP010000004">
    <property type="protein sequence ID" value="KAG5611032.1"/>
    <property type="molecule type" value="Genomic_DNA"/>
</dbReference>
<dbReference type="Gene3D" id="3.30.40.10">
    <property type="entry name" value="Zinc/RING finger domain, C3HC4 (zinc finger)"/>
    <property type="match status" value="1"/>
</dbReference>
<accession>A0A9J5ZGT1</accession>
<evidence type="ECO:0000259" key="11">
    <source>
        <dbReference type="PROSITE" id="PS50089"/>
    </source>
</evidence>
<dbReference type="GO" id="GO:0005634">
    <property type="term" value="C:nucleus"/>
    <property type="evidence" value="ECO:0007669"/>
    <property type="project" value="UniProtKB-SubCell"/>
</dbReference>
<dbReference type="CDD" id="cd16618">
    <property type="entry name" value="mRING-HC-C4C4_CNOT4"/>
    <property type="match status" value="1"/>
</dbReference>
<feature type="region of interest" description="Disordered" evidence="10">
    <location>
        <begin position="395"/>
        <end position="415"/>
    </location>
</feature>
<evidence type="ECO:0000256" key="5">
    <source>
        <dbReference type="ARBA" id="ARBA00022884"/>
    </source>
</evidence>
<evidence type="ECO:0000256" key="10">
    <source>
        <dbReference type="SAM" id="MobiDB-lite"/>
    </source>
</evidence>
<dbReference type="FunFam" id="3.30.70.330:FF:000161">
    <property type="entry name" value="RNA binding (RRM/RBD/RNP motifs) family protein"/>
    <property type="match status" value="1"/>
</dbReference>
<dbReference type="SUPFAM" id="SSF57850">
    <property type="entry name" value="RING/U-box"/>
    <property type="match status" value="1"/>
</dbReference>
<evidence type="ECO:0000256" key="2">
    <source>
        <dbReference type="ARBA" id="ARBA00022723"/>
    </source>
</evidence>
<dbReference type="Proteomes" id="UP000824120">
    <property type="component" value="Chromosome 4"/>
</dbReference>
<keyword evidence="3 8" id="KW-0863">Zinc-finger</keyword>
<evidence type="ECO:0000313" key="14">
    <source>
        <dbReference type="Proteomes" id="UP000824120"/>
    </source>
</evidence>
<feature type="compositionally biased region" description="Basic and acidic residues" evidence="10">
    <location>
        <begin position="397"/>
        <end position="413"/>
    </location>
</feature>
<dbReference type="InterPro" id="IPR035979">
    <property type="entry name" value="RBD_domain_sf"/>
</dbReference>
<dbReference type="InterPro" id="IPR012677">
    <property type="entry name" value="Nucleotide-bd_a/b_plait_sf"/>
</dbReference>
<organism evidence="13 14">
    <name type="scientific">Solanum commersonii</name>
    <name type="common">Commerson's wild potato</name>
    <name type="synonym">Commerson's nightshade</name>
    <dbReference type="NCBI Taxonomy" id="4109"/>
    <lineage>
        <taxon>Eukaryota</taxon>
        <taxon>Viridiplantae</taxon>
        <taxon>Streptophyta</taxon>
        <taxon>Embryophyta</taxon>
        <taxon>Tracheophyta</taxon>
        <taxon>Spermatophyta</taxon>
        <taxon>Magnoliopsida</taxon>
        <taxon>eudicotyledons</taxon>
        <taxon>Gunneridae</taxon>
        <taxon>Pentapetalae</taxon>
        <taxon>asterids</taxon>
        <taxon>lamiids</taxon>
        <taxon>Solanales</taxon>
        <taxon>Solanaceae</taxon>
        <taxon>Solanoideae</taxon>
        <taxon>Solaneae</taxon>
        <taxon>Solanum</taxon>
    </lineage>
</organism>
<dbReference type="GO" id="GO:0003723">
    <property type="term" value="F:RNA binding"/>
    <property type="evidence" value="ECO:0007669"/>
    <property type="project" value="UniProtKB-UniRule"/>
</dbReference>
<keyword evidence="7" id="KW-0539">Nucleus</keyword>
<evidence type="ECO:0000259" key="12">
    <source>
        <dbReference type="PROSITE" id="PS50102"/>
    </source>
</evidence>
<dbReference type="OrthoDB" id="1923159at2759"/>